<protein>
    <submittedName>
        <fullName evidence="7">ABC transporter permease</fullName>
    </submittedName>
</protein>
<dbReference type="GO" id="GO:0016020">
    <property type="term" value="C:membrane"/>
    <property type="evidence" value="ECO:0007669"/>
    <property type="project" value="UniProtKB-SubCell"/>
</dbReference>
<evidence type="ECO:0000313" key="7">
    <source>
        <dbReference type="EMBL" id="MFO7192148.1"/>
    </source>
</evidence>
<evidence type="ECO:0000256" key="4">
    <source>
        <dbReference type="ARBA" id="ARBA00022989"/>
    </source>
</evidence>
<comment type="caution">
    <text evidence="7">The sequence shown here is derived from an EMBL/GenBank/DDBJ whole genome shotgun (WGS) entry which is preliminary data.</text>
</comment>
<keyword evidence="4 6" id="KW-1133">Transmembrane helix</keyword>
<name>A0ABD6FFC2_9PSEU</name>
<dbReference type="AlphaFoldDB" id="A0ABD6FFC2"/>
<evidence type="ECO:0000256" key="6">
    <source>
        <dbReference type="SAM" id="Phobius"/>
    </source>
</evidence>
<feature type="transmembrane region" description="Helical" evidence="6">
    <location>
        <begin position="52"/>
        <end position="78"/>
    </location>
</feature>
<sequence>MSSAVVPLNITLVVVLVILATVAAVVTAAGGLGPARAPLLAGVRAAGQLAAVSGVITFLLTTGWWAVFVVIMLVAATVTASRRITRTFTAFWLAVPIVCGVAPVLTLTLATRLVPLSGIAVIPIAGILIGNAMTATTLAGRRALDELEARRGEYEAALALGFMPRGAALEVARQPAAEALIPSLDQTRTVGLVTLPGAYVGVLLGGASPADAGAAQLLVLIGVLAVQAIAVLITVELIARGMVSRS</sequence>
<feature type="transmembrane region" description="Helical" evidence="6">
    <location>
        <begin position="90"/>
        <end position="110"/>
    </location>
</feature>
<feature type="transmembrane region" description="Helical" evidence="6">
    <location>
        <begin position="190"/>
        <end position="208"/>
    </location>
</feature>
<comment type="subcellular location">
    <subcellularLocation>
        <location evidence="1">Membrane</location>
        <topology evidence="1">Multi-pass membrane protein</topology>
    </subcellularLocation>
</comment>
<accession>A0ABD6FFC2</accession>
<keyword evidence="3 6" id="KW-0812">Transmembrane</keyword>
<feature type="transmembrane region" description="Helical" evidence="6">
    <location>
        <begin position="116"/>
        <end position="140"/>
    </location>
</feature>
<dbReference type="PANTHER" id="PTHR30028:SF0">
    <property type="entry name" value="PROTEIN ALUMINUM SENSITIVE 3"/>
    <property type="match status" value="1"/>
</dbReference>
<reference evidence="7 8" key="1">
    <citation type="journal article" date="2021" name="BMC Genomics">
        <title>Genome-resolved metagenome and metatranscriptome analyses of thermophilic composting reveal key bacterial players and their metabolic interactions.</title>
        <authorList>
            <person name="Braga L.P.P."/>
            <person name="Pereira R.V."/>
            <person name="Martins L.F."/>
            <person name="Moura L.M.S."/>
            <person name="Sanchez F.B."/>
            <person name="Patane J.S.L."/>
            <person name="da Silva A.M."/>
            <person name="Setubal J.C."/>
        </authorList>
    </citation>
    <scope>NUCLEOTIDE SEQUENCE [LARGE SCALE GENOMIC DNA]</scope>
    <source>
        <strain evidence="7">ZC4RG45</strain>
    </source>
</reference>
<organism evidence="7 8">
    <name type="scientific">Thermocrispum agreste</name>
    <dbReference type="NCBI Taxonomy" id="37925"/>
    <lineage>
        <taxon>Bacteria</taxon>
        <taxon>Bacillati</taxon>
        <taxon>Actinomycetota</taxon>
        <taxon>Actinomycetes</taxon>
        <taxon>Pseudonocardiales</taxon>
        <taxon>Pseudonocardiaceae</taxon>
        <taxon>Thermocrispum</taxon>
    </lineage>
</organism>
<dbReference type="Proteomes" id="UP000249324">
    <property type="component" value="Unassembled WGS sequence"/>
</dbReference>
<evidence type="ECO:0000256" key="5">
    <source>
        <dbReference type="ARBA" id="ARBA00023136"/>
    </source>
</evidence>
<feature type="transmembrane region" description="Helical" evidence="6">
    <location>
        <begin position="214"/>
        <end position="239"/>
    </location>
</feature>
<proteinExistence type="inferred from homology"/>
<keyword evidence="5 6" id="KW-0472">Membrane</keyword>
<evidence type="ECO:0000256" key="3">
    <source>
        <dbReference type="ARBA" id="ARBA00022692"/>
    </source>
</evidence>
<dbReference type="PANTHER" id="PTHR30028">
    <property type="entry name" value="UPF0014 INNER MEMBRANE PROTEIN YBBM-RELATED"/>
    <property type="match status" value="1"/>
</dbReference>
<dbReference type="EMBL" id="QGUI02000076">
    <property type="protein sequence ID" value="MFO7192148.1"/>
    <property type="molecule type" value="Genomic_DNA"/>
</dbReference>
<comment type="similarity">
    <text evidence="2">Belongs to the UPF0014 family.</text>
</comment>
<feature type="transmembrane region" description="Helical" evidence="6">
    <location>
        <begin position="12"/>
        <end position="32"/>
    </location>
</feature>
<dbReference type="Pfam" id="PF03649">
    <property type="entry name" value="UPF0014"/>
    <property type="match status" value="1"/>
</dbReference>
<evidence type="ECO:0000313" key="8">
    <source>
        <dbReference type="Proteomes" id="UP000249324"/>
    </source>
</evidence>
<evidence type="ECO:0000256" key="1">
    <source>
        <dbReference type="ARBA" id="ARBA00004141"/>
    </source>
</evidence>
<dbReference type="InterPro" id="IPR005226">
    <property type="entry name" value="UPF0014_fam"/>
</dbReference>
<evidence type="ECO:0000256" key="2">
    <source>
        <dbReference type="ARBA" id="ARBA00005268"/>
    </source>
</evidence>
<gene>
    <name evidence="7" type="ORF">DIU77_007895</name>
</gene>